<name>A0ACC1M492_9FUNG</name>
<evidence type="ECO:0000313" key="2">
    <source>
        <dbReference type="Proteomes" id="UP001139981"/>
    </source>
</evidence>
<accession>A0ACC1M492</accession>
<keyword evidence="2" id="KW-1185">Reference proteome</keyword>
<gene>
    <name evidence="1" type="ORF">IWW38_002820</name>
</gene>
<reference evidence="1" key="1">
    <citation type="submission" date="2022-07" db="EMBL/GenBank/DDBJ databases">
        <title>Phylogenomic reconstructions and comparative analyses of Kickxellomycotina fungi.</title>
        <authorList>
            <person name="Reynolds N.K."/>
            <person name="Stajich J.E."/>
            <person name="Barry K."/>
            <person name="Grigoriev I.V."/>
            <person name="Crous P."/>
            <person name="Smith M.E."/>
        </authorList>
    </citation>
    <scope>NUCLEOTIDE SEQUENCE</scope>
    <source>
        <strain evidence="1">CBS 190363</strain>
    </source>
</reference>
<proteinExistence type="predicted"/>
<organism evidence="1 2">
    <name type="scientific">Coemansia aciculifera</name>
    <dbReference type="NCBI Taxonomy" id="417176"/>
    <lineage>
        <taxon>Eukaryota</taxon>
        <taxon>Fungi</taxon>
        <taxon>Fungi incertae sedis</taxon>
        <taxon>Zoopagomycota</taxon>
        <taxon>Kickxellomycotina</taxon>
        <taxon>Kickxellomycetes</taxon>
        <taxon>Kickxellales</taxon>
        <taxon>Kickxellaceae</taxon>
        <taxon>Coemansia</taxon>
    </lineage>
</organism>
<dbReference type="EMBL" id="JANBVB010000521">
    <property type="protein sequence ID" value="KAJ2893589.1"/>
    <property type="molecule type" value="Genomic_DNA"/>
</dbReference>
<evidence type="ECO:0000313" key="1">
    <source>
        <dbReference type="EMBL" id="KAJ2893589.1"/>
    </source>
</evidence>
<dbReference type="Proteomes" id="UP001139981">
    <property type="component" value="Unassembled WGS sequence"/>
</dbReference>
<sequence>MSGLAALLSATNSSTGLSSPNRSWLVEELWTHAVSNIVAPLCESNNTGVVDEQQRTNRGLRMAAAKKALDVALALLNLLSATTTDDGSGSMLDKWLFAGEVSETKSDDVPALLGLCAFGRTVVCDIVSTWQAARNLLDDGAKEAVAVASSCLDILAVIISRRRDSAPLIAFWLGLWRQSVLAFSEPAAACLTSFIRRSATCRIAAAVVSDGDMLSGDAEMLSDDVGLVQSMSNELLMQLLQTDAAHGSALGVVAHLLAAGAQVLQVSEAVQAQFVTVLSTAFGNVSSAEPVTNEAFLLDVLTSLAATRSEAPVRVLPALARAIIPALANLVNDRNTSASILDKALDALVAFATARYVDPAQSGLVMAAILMLLLSLLPDELGQMLGSREICVAEAILGLATRAPETFRAVLLKLSASQPTAKRRLELAIRSRSSAEPLSTSSSAGVDDSTSTSERKGGSEGIPPPPVSAGKIALKSNFSL</sequence>
<protein>
    <submittedName>
        <fullName evidence="1">Uncharacterized protein</fullName>
    </submittedName>
</protein>
<comment type="caution">
    <text evidence="1">The sequence shown here is derived from an EMBL/GenBank/DDBJ whole genome shotgun (WGS) entry which is preliminary data.</text>
</comment>